<dbReference type="Proteomes" id="UP000294739">
    <property type="component" value="Unassembled WGS sequence"/>
</dbReference>
<dbReference type="InterPro" id="IPR029017">
    <property type="entry name" value="Enolase-like_N"/>
</dbReference>
<dbReference type="Pfam" id="PF13378">
    <property type="entry name" value="MR_MLE_C"/>
    <property type="match status" value="1"/>
</dbReference>
<dbReference type="PANTHER" id="PTHR13794:SF58">
    <property type="entry name" value="MITOCHONDRIAL ENOLASE SUPERFAMILY MEMBER 1"/>
    <property type="match status" value="1"/>
</dbReference>
<dbReference type="InterPro" id="IPR018110">
    <property type="entry name" value="Mandel_Rmase/mucon_lact_enz_CS"/>
</dbReference>
<protein>
    <recommendedName>
        <fullName evidence="4">Mandelate racemase/muconate lactonizing enzyme C-terminal domain-containing protein</fullName>
    </recommendedName>
</protein>
<proteinExistence type="predicted"/>
<evidence type="ECO:0000313" key="5">
    <source>
        <dbReference type="EMBL" id="TDE09866.1"/>
    </source>
</evidence>
<comment type="cofactor">
    <cofactor evidence="1">
        <name>Mg(2+)</name>
        <dbReference type="ChEBI" id="CHEBI:18420"/>
    </cofactor>
</comment>
<dbReference type="AlphaFoldDB" id="A0A4R5D8P6"/>
<evidence type="ECO:0000256" key="3">
    <source>
        <dbReference type="ARBA" id="ARBA00022842"/>
    </source>
</evidence>
<evidence type="ECO:0000256" key="1">
    <source>
        <dbReference type="ARBA" id="ARBA00001946"/>
    </source>
</evidence>
<dbReference type="Gene3D" id="3.20.20.120">
    <property type="entry name" value="Enolase-like C-terminal domain"/>
    <property type="match status" value="1"/>
</dbReference>
<gene>
    <name evidence="5" type="ORF">E1269_12885</name>
</gene>
<sequence>MDGADPDARLAELTWLTVTIGLPRPLRVGSLVIDARQYCCVRATLAGGAVGEAFVMTRGLDVAGTLSTVLAPQLSRLPTGGGDDEAALRVLLRNSGWDGPISRAAAAVFLAALDARARGRGVPAWQLVGSPAGGPPPRIVAAIGYTPVGVDPAEAELAEAAAAVEAGADAVKLMGGFGPPWVDLDRLRRVRAAVGDGCAVALDVNGNWSRDAAVELLPRLSDLGVDFVEEPWPFELGLAGPWANGTAPALAVGEVVASTVELEALAATGQVRYLRPDVTVLGGPGRFLAVLPAVWAAGSELMPHFWPEVHRHLIRAYPGPSWVEATVAGSGGFALDSFVDGALDVGPELAATPTRPGFGYTLDWDRLRATADGPATTVTLTQAAGS</sequence>
<reference evidence="5 6" key="1">
    <citation type="submission" date="2019-03" db="EMBL/GenBank/DDBJ databases">
        <title>Draft genome sequences of novel Actinobacteria.</title>
        <authorList>
            <person name="Sahin N."/>
            <person name="Ay H."/>
            <person name="Saygin H."/>
        </authorList>
    </citation>
    <scope>NUCLEOTIDE SEQUENCE [LARGE SCALE GENOMIC DNA]</scope>
    <source>
        <strain evidence="5 6">5K138</strain>
    </source>
</reference>
<dbReference type="InterPro" id="IPR036849">
    <property type="entry name" value="Enolase-like_C_sf"/>
</dbReference>
<dbReference type="InterPro" id="IPR029065">
    <property type="entry name" value="Enolase_C-like"/>
</dbReference>
<dbReference type="PROSITE" id="PS00909">
    <property type="entry name" value="MR_MLE_2"/>
    <property type="match status" value="1"/>
</dbReference>
<evidence type="ECO:0000313" key="6">
    <source>
        <dbReference type="Proteomes" id="UP000294739"/>
    </source>
</evidence>
<dbReference type="PANTHER" id="PTHR13794">
    <property type="entry name" value="ENOLASE SUPERFAMILY, MANDELATE RACEMASE"/>
    <property type="match status" value="1"/>
</dbReference>
<dbReference type="OrthoDB" id="9802699at2"/>
<dbReference type="InterPro" id="IPR013341">
    <property type="entry name" value="Mandelate_racemase_N_dom"/>
</dbReference>
<dbReference type="GO" id="GO:0000287">
    <property type="term" value="F:magnesium ion binding"/>
    <property type="evidence" value="ECO:0007669"/>
    <property type="project" value="TreeGrafter"/>
</dbReference>
<evidence type="ECO:0000256" key="2">
    <source>
        <dbReference type="ARBA" id="ARBA00022723"/>
    </source>
</evidence>
<dbReference type="GO" id="GO:0009063">
    <property type="term" value="P:amino acid catabolic process"/>
    <property type="evidence" value="ECO:0007669"/>
    <property type="project" value="InterPro"/>
</dbReference>
<dbReference type="GO" id="GO:0016836">
    <property type="term" value="F:hydro-lyase activity"/>
    <property type="evidence" value="ECO:0007669"/>
    <property type="project" value="TreeGrafter"/>
</dbReference>
<dbReference type="SUPFAM" id="SSF51604">
    <property type="entry name" value="Enolase C-terminal domain-like"/>
    <property type="match status" value="1"/>
</dbReference>
<dbReference type="InParanoid" id="A0A4R5D8P6"/>
<feature type="domain" description="Mandelate racemase/muconate lactonizing enzyme C-terminal" evidence="4">
    <location>
        <begin position="154"/>
        <end position="248"/>
    </location>
</feature>
<keyword evidence="3" id="KW-0460">Magnesium</keyword>
<dbReference type="Pfam" id="PF02746">
    <property type="entry name" value="MR_MLE_N"/>
    <property type="match status" value="1"/>
</dbReference>
<organism evidence="5 6">
    <name type="scientific">Jiangella asiatica</name>
    <dbReference type="NCBI Taxonomy" id="2530372"/>
    <lineage>
        <taxon>Bacteria</taxon>
        <taxon>Bacillati</taxon>
        <taxon>Actinomycetota</taxon>
        <taxon>Actinomycetes</taxon>
        <taxon>Jiangellales</taxon>
        <taxon>Jiangellaceae</taxon>
        <taxon>Jiangella</taxon>
    </lineage>
</organism>
<dbReference type="SUPFAM" id="SSF54826">
    <property type="entry name" value="Enolase N-terminal domain-like"/>
    <property type="match status" value="1"/>
</dbReference>
<keyword evidence="2" id="KW-0479">Metal-binding</keyword>
<dbReference type="InterPro" id="IPR013342">
    <property type="entry name" value="Mandelate_racemase_C"/>
</dbReference>
<dbReference type="RefSeq" id="WP_131895048.1">
    <property type="nucleotide sequence ID" value="NZ_SMKZ01000016.1"/>
</dbReference>
<keyword evidence="6" id="KW-1185">Reference proteome</keyword>
<dbReference type="GO" id="GO:0016052">
    <property type="term" value="P:carbohydrate catabolic process"/>
    <property type="evidence" value="ECO:0007669"/>
    <property type="project" value="TreeGrafter"/>
</dbReference>
<accession>A0A4R5D8P6</accession>
<dbReference type="SMART" id="SM00922">
    <property type="entry name" value="MR_MLE"/>
    <property type="match status" value="1"/>
</dbReference>
<comment type="caution">
    <text evidence="5">The sequence shown here is derived from an EMBL/GenBank/DDBJ whole genome shotgun (WGS) entry which is preliminary data.</text>
</comment>
<dbReference type="InterPro" id="IPR046945">
    <property type="entry name" value="RHMD-like"/>
</dbReference>
<dbReference type="Gene3D" id="3.30.390.10">
    <property type="entry name" value="Enolase-like, N-terminal domain"/>
    <property type="match status" value="1"/>
</dbReference>
<evidence type="ECO:0000259" key="4">
    <source>
        <dbReference type="SMART" id="SM00922"/>
    </source>
</evidence>
<name>A0A4R5D8P6_9ACTN</name>
<dbReference type="EMBL" id="SMKZ01000016">
    <property type="protein sequence ID" value="TDE09866.1"/>
    <property type="molecule type" value="Genomic_DNA"/>
</dbReference>